<feature type="region of interest" description="Disordered" evidence="1">
    <location>
        <begin position="1"/>
        <end position="40"/>
    </location>
</feature>
<dbReference type="GO" id="GO:0000776">
    <property type="term" value="C:kinetochore"/>
    <property type="evidence" value="ECO:0007669"/>
    <property type="project" value="InterPro"/>
</dbReference>
<organism evidence="2 3">
    <name type="scientific">Anguilla anguilla</name>
    <name type="common">European freshwater eel</name>
    <name type="synonym">Muraena anguilla</name>
    <dbReference type="NCBI Taxonomy" id="7936"/>
    <lineage>
        <taxon>Eukaryota</taxon>
        <taxon>Metazoa</taxon>
        <taxon>Chordata</taxon>
        <taxon>Craniata</taxon>
        <taxon>Vertebrata</taxon>
        <taxon>Euteleostomi</taxon>
        <taxon>Actinopterygii</taxon>
        <taxon>Neopterygii</taxon>
        <taxon>Teleostei</taxon>
        <taxon>Anguilliformes</taxon>
        <taxon>Anguillidae</taxon>
        <taxon>Anguilla</taxon>
    </lineage>
</organism>
<evidence type="ECO:0000313" key="3">
    <source>
        <dbReference type="Proteomes" id="UP001044222"/>
    </source>
</evidence>
<reference evidence="2" key="1">
    <citation type="submission" date="2021-01" db="EMBL/GenBank/DDBJ databases">
        <title>A chromosome-scale assembly of European eel, Anguilla anguilla.</title>
        <authorList>
            <person name="Henkel C."/>
            <person name="Jong-Raadsen S.A."/>
            <person name="Dufour S."/>
            <person name="Weltzien F.-A."/>
            <person name="Palstra A.P."/>
            <person name="Pelster B."/>
            <person name="Spaink H.P."/>
            <person name="Van Den Thillart G.E."/>
            <person name="Jansen H."/>
            <person name="Zahm M."/>
            <person name="Klopp C."/>
            <person name="Cedric C."/>
            <person name="Louis A."/>
            <person name="Berthelot C."/>
            <person name="Parey E."/>
            <person name="Roest Crollius H."/>
            <person name="Montfort J."/>
            <person name="Robinson-Rechavi M."/>
            <person name="Bucao C."/>
            <person name="Bouchez O."/>
            <person name="Gislard M."/>
            <person name="Lluch J."/>
            <person name="Milhes M."/>
            <person name="Lampietro C."/>
            <person name="Lopez Roques C."/>
            <person name="Donnadieu C."/>
            <person name="Braasch I."/>
            <person name="Desvignes T."/>
            <person name="Postlethwait J."/>
            <person name="Bobe J."/>
            <person name="Guiguen Y."/>
            <person name="Dirks R."/>
        </authorList>
    </citation>
    <scope>NUCLEOTIDE SEQUENCE</scope>
    <source>
        <strain evidence="2">Tag_6206</strain>
        <tissue evidence="2">Liver</tissue>
    </source>
</reference>
<accession>A0A9D3M6E4</accession>
<proteinExistence type="predicted"/>
<dbReference type="PANTHER" id="PTHR38006">
    <property type="entry name" value="MEIOSIS-SPECIFIC KINETOCHORE PROTEIN"/>
    <property type="match status" value="1"/>
</dbReference>
<dbReference type="PANTHER" id="PTHR38006:SF1">
    <property type="entry name" value="MEIOSIS-SPECIFIC KINETOCHORE PROTEIN"/>
    <property type="match status" value="1"/>
</dbReference>
<dbReference type="GO" id="GO:0051754">
    <property type="term" value="P:meiotic sister chromatid cohesion, centromeric"/>
    <property type="evidence" value="ECO:0007669"/>
    <property type="project" value="InterPro"/>
</dbReference>
<protein>
    <submittedName>
        <fullName evidence="2">Uncharacterized protein</fullName>
    </submittedName>
</protein>
<name>A0A9D3M6E4_ANGAN</name>
<gene>
    <name evidence="2" type="ORF">ANANG_G00149390</name>
</gene>
<evidence type="ECO:0000256" key="1">
    <source>
        <dbReference type="SAM" id="MobiDB-lite"/>
    </source>
</evidence>
<keyword evidence="3" id="KW-1185">Reference proteome</keyword>
<dbReference type="EMBL" id="JAFIRN010000008">
    <property type="protein sequence ID" value="KAG5843305.1"/>
    <property type="molecule type" value="Genomic_DNA"/>
</dbReference>
<feature type="compositionally biased region" description="Basic and acidic residues" evidence="1">
    <location>
        <begin position="19"/>
        <end position="35"/>
    </location>
</feature>
<comment type="caution">
    <text evidence="2">The sequence shown here is derived from an EMBL/GenBank/DDBJ whole genome shotgun (WGS) entry which is preliminary data.</text>
</comment>
<feature type="region of interest" description="Disordered" evidence="1">
    <location>
        <begin position="280"/>
        <end position="301"/>
    </location>
</feature>
<dbReference type="Proteomes" id="UP001044222">
    <property type="component" value="Chromosome 8"/>
</dbReference>
<dbReference type="InterPro" id="IPR034545">
    <property type="entry name" value="Meikin"/>
</dbReference>
<sequence>MCVSERRGSVRLSPIHESPYQHHNESVVSTEKQREPPPPLHWKDIASCSDASCSTNRDGTSDMIMPSGVSSFLLDCMDSSSPASPACQSSTDTSLPSPEVFRRADDEEALEFSAEELFTLRVKNSTLLDVSHAVDIDMRQPPNLSSILEVTLDGTAVEKGSPQTRVNMVRAPFKQPRKITRARPLKCRKKVTFHESVLRQELQKEEDRTESYGLKVAKQEVSGSAGAEKGLGVLEMSSDLQLISMEDEDERSLRMTMMGSTGLARFFDFADREEKEAFLQRKRGKPPAAFPSKPPITSRRPVPDQLGPVYLKFKNSEVHDPNELHEACWIQLVQEGENFFHNSHLKKVASEEGVFYEDYGKVRQFHGQVFFPLLKDASPEY</sequence>
<evidence type="ECO:0000313" key="2">
    <source>
        <dbReference type="EMBL" id="KAG5843305.1"/>
    </source>
</evidence>
<dbReference type="AlphaFoldDB" id="A0A9D3M6E4"/>